<evidence type="ECO:0000313" key="3">
    <source>
        <dbReference type="Proteomes" id="UP000230233"/>
    </source>
</evidence>
<evidence type="ECO:0000256" key="1">
    <source>
        <dbReference type="SAM" id="MobiDB-lite"/>
    </source>
</evidence>
<dbReference type="AlphaFoldDB" id="A0A2G5VMH9"/>
<reference evidence="3" key="1">
    <citation type="submission" date="2017-10" db="EMBL/GenBank/DDBJ databases">
        <title>Rapid genome shrinkage in a self-fertile nematode reveals novel sperm competition proteins.</title>
        <authorList>
            <person name="Yin D."/>
            <person name="Schwarz E.M."/>
            <person name="Thomas C.G."/>
            <person name="Felde R.L."/>
            <person name="Korf I.F."/>
            <person name="Cutter A.D."/>
            <person name="Schartner C.M."/>
            <person name="Ralston E.J."/>
            <person name="Meyer B.J."/>
            <person name="Haag E.S."/>
        </authorList>
    </citation>
    <scope>NUCLEOTIDE SEQUENCE [LARGE SCALE GENOMIC DNA]</scope>
    <source>
        <strain evidence="3">JU1422</strain>
    </source>
</reference>
<evidence type="ECO:0000313" key="2">
    <source>
        <dbReference type="EMBL" id="PIC52871.1"/>
    </source>
</evidence>
<proteinExistence type="predicted"/>
<organism evidence="2 3">
    <name type="scientific">Caenorhabditis nigoni</name>
    <dbReference type="NCBI Taxonomy" id="1611254"/>
    <lineage>
        <taxon>Eukaryota</taxon>
        <taxon>Metazoa</taxon>
        <taxon>Ecdysozoa</taxon>
        <taxon>Nematoda</taxon>
        <taxon>Chromadorea</taxon>
        <taxon>Rhabditida</taxon>
        <taxon>Rhabditina</taxon>
        <taxon>Rhabditomorpha</taxon>
        <taxon>Rhabditoidea</taxon>
        <taxon>Rhabditidae</taxon>
        <taxon>Peloderinae</taxon>
        <taxon>Caenorhabditis</taxon>
    </lineage>
</organism>
<gene>
    <name evidence="2" type="primary">Cnig_chr_I.g2802</name>
    <name evidence="2" type="ORF">B9Z55_002802</name>
</gene>
<dbReference type="OrthoDB" id="5879460at2759"/>
<dbReference type="Proteomes" id="UP000230233">
    <property type="component" value="Chromosome I"/>
</dbReference>
<feature type="region of interest" description="Disordered" evidence="1">
    <location>
        <begin position="1"/>
        <end position="51"/>
    </location>
</feature>
<dbReference type="EMBL" id="PDUG01000001">
    <property type="protein sequence ID" value="PIC52871.1"/>
    <property type="molecule type" value="Genomic_DNA"/>
</dbReference>
<accession>A0A2G5VMH9</accession>
<protein>
    <submittedName>
        <fullName evidence="2">Uncharacterized protein</fullName>
    </submittedName>
</protein>
<keyword evidence="3" id="KW-1185">Reference proteome</keyword>
<comment type="caution">
    <text evidence="2">The sequence shown here is derived from an EMBL/GenBank/DDBJ whole genome shotgun (WGS) entry which is preliminary data.</text>
</comment>
<name>A0A2G5VMH9_9PELO</name>
<feature type="compositionally biased region" description="Polar residues" evidence="1">
    <location>
        <begin position="31"/>
        <end position="42"/>
    </location>
</feature>
<feature type="compositionally biased region" description="Polar residues" evidence="1">
    <location>
        <begin position="9"/>
        <end position="21"/>
    </location>
</feature>
<sequence>MSSTSSTTNYSNQVESSTNPRMQPLPPLAETVNSETTVTQESTKPDVFSSMGTWEDFGKENQIKFTKTKRKKIPRLQENSQWKEPKICDIELVPNPFRTTFSGWTSSEEKKKMQRVCFNPILSVHYY</sequence>